<keyword evidence="4" id="KW-1185">Reference proteome</keyword>
<proteinExistence type="predicted"/>
<dbReference type="RefSeq" id="WP_013854566.1">
    <property type="nucleotide sequence ID" value="NZ_CP123735.1"/>
</dbReference>
<evidence type="ECO:0000313" key="1">
    <source>
        <dbReference type="EMBL" id="SDA71343.1"/>
    </source>
</evidence>
<dbReference type="Proteomes" id="UP001242513">
    <property type="component" value="Plasmid unnamed2"/>
</dbReference>
<evidence type="ECO:0000313" key="5">
    <source>
        <dbReference type="Proteomes" id="UP001242513"/>
    </source>
</evidence>
<reference evidence="2" key="3">
    <citation type="submission" date="2023-04" db="EMBL/GenBank/DDBJ databases">
        <authorList>
            <person name="Wang Y."/>
        </authorList>
    </citation>
    <scope>NUCLEOTIDE SEQUENCE</scope>
    <source>
        <strain evidence="2">ZW18</strain>
        <plasmid evidence="3">unnamed2</plasmid>
    </source>
</reference>
<geneLocation type="plasmid" evidence="3 5">
    <name>unnamed2</name>
</geneLocation>
<evidence type="ECO:0000313" key="3">
    <source>
        <dbReference type="EMBL" id="WGO86992.1"/>
    </source>
</evidence>
<dbReference type="EMBL" id="CP123736">
    <property type="protein sequence ID" value="WGO86992.1"/>
    <property type="molecule type" value="Genomic_DNA"/>
</dbReference>
<evidence type="ECO:0000313" key="2">
    <source>
        <dbReference type="EMBL" id="WGO85919.1"/>
    </source>
</evidence>
<protein>
    <submittedName>
        <fullName evidence="2">Uncharacterized protein</fullName>
    </submittedName>
</protein>
<keyword evidence="3" id="KW-0614">Plasmid</keyword>
<accession>A0AAX3UDY5</accession>
<dbReference type="Proteomes" id="UP001242513">
    <property type="component" value="Chromosome"/>
</dbReference>
<name>A0AAX3UDY5_9LACO</name>
<dbReference type="Proteomes" id="UP000181860">
    <property type="component" value="Unassembled WGS sequence"/>
</dbReference>
<evidence type="ECO:0000313" key="4">
    <source>
        <dbReference type="Proteomes" id="UP000181860"/>
    </source>
</evidence>
<dbReference type="EMBL" id="CP123735">
    <property type="protein sequence ID" value="WGO85919.1"/>
    <property type="molecule type" value="Genomic_DNA"/>
</dbReference>
<dbReference type="AlphaFoldDB" id="A0AAX3UDY5"/>
<organism evidence="2 5">
    <name type="scientific">Lactobacillus kefiranofaciens</name>
    <dbReference type="NCBI Taxonomy" id="267818"/>
    <lineage>
        <taxon>Bacteria</taxon>
        <taxon>Bacillati</taxon>
        <taxon>Bacillota</taxon>
        <taxon>Bacilli</taxon>
        <taxon>Lactobacillales</taxon>
        <taxon>Lactobacillaceae</taxon>
        <taxon>Lactobacillus</taxon>
    </lineage>
</organism>
<reference evidence="1 4" key="1">
    <citation type="submission" date="2016-10" db="EMBL/GenBank/DDBJ databases">
        <authorList>
            <person name="Varghese N."/>
            <person name="Submissions S."/>
        </authorList>
    </citation>
    <scope>NUCLEOTIDE SEQUENCE [LARGE SCALE GENOMIC DNA]</scope>
    <source>
        <strain evidence="1 4">ATCC 43761</strain>
    </source>
</reference>
<reference evidence="2" key="2">
    <citation type="journal article" date="2022" name="Food Funct.">
        <title>Lactobacillus kefiranofaciens ZW18 from Kefir enhances the anti-tumor effect of anti-programmed cell death 1 (PD-1) immunotherapy by modulating the gut microbiota.</title>
        <authorList>
            <person name="Zhao J."/>
            <person name="Wang Y."/>
            <person name="Wang J."/>
            <person name="Lv M."/>
            <person name="Zhou C."/>
            <person name="Jia L."/>
            <person name="Geng W."/>
        </authorList>
    </citation>
    <scope>NUCLEOTIDE SEQUENCE</scope>
    <source>
        <strain evidence="2">ZW18</strain>
    </source>
</reference>
<gene>
    <name evidence="2" type="ORF">QEJ78_11565</name>
    <name evidence="3" type="ORF">QEJ78_11655</name>
    <name evidence="1" type="ORF">SAMN02983011_02347</name>
</gene>
<sequence length="414" mass="47822">MNKDLEEIVKELKGIESNSVILYIVPKNGIQEGMIYKSLNPNHVKSLTHDLLNLFLQEQFQRKFNFVATLNAFKAAIQAYRPSLSKIKSDLNSCQALFNDFNHTEQYTEFKNNFSVQKTQKQLEQLNEKLAALRQRRVIADYLLYSNLDNQTIYCQDTDSDSSILAEILANTCEELQLNPNSLVEAMINKAQTLRAQMIMGTYNSETQQKSVLLKLSQFGYYDFYRSYSEMKIQNTMIRVSKFVQNNGSDWHCIFVESPMTNYLSISYTDFAQVKEGLLNICRGDNIDKHIERNANWLKLAFSSINLNKWFYPSKKWNASGRPINQFSQVEGLSPLPVDEFVRDNHAQVNGILSEVIKDNMTSVKSAFNKRLKEDYPEPLASVIFQLLGTLTSVYPEHQQEIKDFGRIMEKKLL</sequence>
<dbReference type="EMBL" id="FMXC01000055">
    <property type="protein sequence ID" value="SDA71343.1"/>
    <property type="molecule type" value="Genomic_DNA"/>
</dbReference>